<sequence>MSPIMQQSTDVVNFHDLYTFDCDDNPIYFHSFIGKIVLVANVATQCASAYQLRQLEALYQKYKDRDFVVLAFPSNQFHQEKRGTNQEVADNCRKRFDVSFPIMEKVKVNGKNQSEVFRFLKENKHGFLNTKRVKWNFEKFLVDRDGTILKRYSTQRFA</sequence>
<dbReference type="STRING" id="683960.A0A1E3P348"/>
<comment type="similarity">
    <text evidence="1 8">Belongs to the glutathione peroxidase family.</text>
</comment>
<evidence type="ECO:0000256" key="3">
    <source>
        <dbReference type="ARBA" id="ARBA00022862"/>
    </source>
</evidence>
<comment type="catalytic activity">
    <reaction evidence="6">
        <text>a hydroperoxide + [thioredoxin]-dithiol = an alcohol + [thioredoxin]-disulfide + H2O</text>
        <dbReference type="Rhea" id="RHEA:62620"/>
        <dbReference type="Rhea" id="RHEA-COMP:10698"/>
        <dbReference type="Rhea" id="RHEA-COMP:10700"/>
        <dbReference type="ChEBI" id="CHEBI:15377"/>
        <dbReference type="ChEBI" id="CHEBI:29950"/>
        <dbReference type="ChEBI" id="CHEBI:30879"/>
        <dbReference type="ChEBI" id="CHEBI:35924"/>
        <dbReference type="ChEBI" id="CHEBI:50058"/>
        <dbReference type="EC" id="1.11.1.24"/>
    </reaction>
</comment>
<dbReference type="Proteomes" id="UP000094112">
    <property type="component" value="Unassembled WGS sequence"/>
</dbReference>
<dbReference type="EMBL" id="KV454210">
    <property type="protein sequence ID" value="ODQ59738.1"/>
    <property type="molecule type" value="Genomic_DNA"/>
</dbReference>
<evidence type="ECO:0000256" key="5">
    <source>
        <dbReference type="ARBA" id="ARBA00023284"/>
    </source>
</evidence>
<dbReference type="GO" id="GO:0140824">
    <property type="term" value="F:thioredoxin-dependent peroxiredoxin activity"/>
    <property type="evidence" value="ECO:0007669"/>
    <property type="project" value="UniProtKB-EC"/>
</dbReference>
<dbReference type="GO" id="GO:0004602">
    <property type="term" value="F:glutathione peroxidase activity"/>
    <property type="evidence" value="ECO:0007669"/>
    <property type="project" value="EnsemblFungi"/>
</dbReference>
<dbReference type="OrthoDB" id="446890at2759"/>
<dbReference type="RefSeq" id="XP_019038945.1">
    <property type="nucleotide sequence ID" value="XM_019185601.1"/>
</dbReference>
<evidence type="ECO:0000256" key="1">
    <source>
        <dbReference type="ARBA" id="ARBA00006926"/>
    </source>
</evidence>
<protein>
    <recommendedName>
        <fullName evidence="8">Glutathione peroxidase</fullName>
    </recommendedName>
</protein>
<evidence type="ECO:0000256" key="6">
    <source>
        <dbReference type="ARBA" id="ARBA00049091"/>
    </source>
</evidence>
<dbReference type="CDD" id="cd00340">
    <property type="entry name" value="GSH_Peroxidase"/>
    <property type="match status" value="1"/>
</dbReference>
<evidence type="ECO:0000256" key="2">
    <source>
        <dbReference type="ARBA" id="ARBA00022559"/>
    </source>
</evidence>
<keyword evidence="2 8" id="KW-0575">Peroxidase</keyword>
<evidence type="ECO:0000256" key="7">
    <source>
        <dbReference type="PIRSR" id="PIRSR000303-1"/>
    </source>
</evidence>
<evidence type="ECO:0000256" key="8">
    <source>
        <dbReference type="RuleBase" id="RU000499"/>
    </source>
</evidence>
<dbReference type="Pfam" id="PF00255">
    <property type="entry name" value="GSHPx"/>
    <property type="match status" value="1"/>
</dbReference>
<dbReference type="PROSITE" id="PS00763">
    <property type="entry name" value="GLUTATHIONE_PEROXID_2"/>
    <property type="match status" value="1"/>
</dbReference>
<dbReference type="PROSITE" id="PS00460">
    <property type="entry name" value="GLUTATHIONE_PEROXID_1"/>
    <property type="match status" value="1"/>
</dbReference>
<dbReference type="PRINTS" id="PR01011">
    <property type="entry name" value="GLUTPROXDASE"/>
</dbReference>
<dbReference type="GO" id="GO:0007031">
    <property type="term" value="P:peroxisome organization"/>
    <property type="evidence" value="ECO:0007669"/>
    <property type="project" value="EnsemblFungi"/>
</dbReference>
<name>A0A1E3P348_WICAA</name>
<dbReference type="InterPro" id="IPR036249">
    <property type="entry name" value="Thioredoxin-like_sf"/>
</dbReference>
<dbReference type="Gene3D" id="3.40.30.10">
    <property type="entry name" value="Glutaredoxin"/>
    <property type="match status" value="1"/>
</dbReference>
<evidence type="ECO:0000256" key="4">
    <source>
        <dbReference type="ARBA" id="ARBA00023002"/>
    </source>
</evidence>
<keyword evidence="10" id="KW-1185">Reference proteome</keyword>
<organism evidence="9 10">
    <name type="scientific">Wickerhamomyces anomalus (strain ATCC 58044 / CBS 1984 / NCYC 433 / NRRL Y-366-8)</name>
    <name type="common">Yeast</name>
    <name type="synonym">Hansenula anomala</name>
    <dbReference type="NCBI Taxonomy" id="683960"/>
    <lineage>
        <taxon>Eukaryota</taxon>
        <taxon>Fungi</taxon>
        <taxon>Dikarya</taxon>
        <taxon>Ascomycota</taxon>
        <taxon>Saccharomycotina</taxon>
        <taxon>Saccharomycetes</taxon>
        <taxon>Phaffomycetales</taxon>
        <taxon>Wickerhamomycetaceae</taxon>
        <taxon>Wickerhamomyces</taxon>
    </lineage>
</organism>
<dbReference type="PROSITE" id="PS51355">
    <property type="entry name" value="GLUTATHIONE_PEROXID_3"/>
    <property type="match status" value="1"/>
</dbReference>
<dbReference type="InterPro" id="IPR029759">
    <property type="entry name" value="GPX_AS"/>
</dbReference>
<proteinExistence type="inferred from homology"/>
<keyword evidence="5" id="KW-0676">Redox-active center</keyword>
<dbReference type="InterPro" id="IPR000889">
    <property type="entry name" value="Glutathione_peroxidase"/>
</dbReference>
<keyword evidence="3" id="KW-0049">Antioxidant</keyword>
<dbReference type="GO" id="GO:0034599">
    <property type="term" value="P:cellular response to oxidative stress"/>
    <property type="evidence" value="ECO:0007669"/>
    <property type="project" value="TreeGrafter"/>
</dbReference>
<dbReference type="SUPFAM" id="SSF52833">
    <property type="entry name" value="Thioredoxin-like"/>
    <property type="match status" value="1"/>
</dbReference>
<feature type="active site" evidence="7">
    <location>
        <position position="46"/>
    </location>
</feature>
<dbReference type="PANTHER" id="PTHR11592:SF78">
    <property type="entry name" value="GLUTATHIONE PEROXIDASE"/>
    <property type="match status" value="1"/>
</dbReference>
<evidence type="ECO:0000313" key="9">
    <source>
        <dbReference type="EMBL" id="ODQ59738.1"/>
    </source>
</evidence>
<reference evidence="9 10" key="1">
    <citation type="journal article" date="2016" name="Proc. Natl. Acad. Sci. U.S.A.">
        <title>Comparative genomics of biotechnologically important yeasts.</title>
        <authorList>
            <person name="Riley R."/>
            <person name="Haridas S."/>
            <person name="Wolfe K.H."/>
            <person name="Lopes M.R."/>
            <person name="Hittinger C.T."/>
            <person name="Goeker M."/>
            <person name="Salamov A.A."/>
            <person name="Wisecaver J.H."/>
            <person name="Long T.M."/>
            <person name="Calvey C.H."/>
            <person name="Aerts A.L."/>
            <person name="Barry K.W."/>
            <person name="Choi C."/>
            <person name="Clum A."/>
            <person name="Coughlan A.Y."/>
            <person name="Deshpande S."/>
            <person name="Douglass A.P."/>
            <person name="Hanson S.J."/>
            <person name="Klenk H.-P."/>
            <person name="LaButti K.M."/>
            <person name="Lapidus A."/>
            <person name="Lindquist E.A."/>
            <person name="Lipzen A.M."/>
            <person name="Meier-Kolthoff J.P."/>
            <person name="Ohm R.A."/>
            <person name="Otillar R.P."/>
            <person name="Pangilinan J.L."/>
            <person name="Peng Y."/>
            <person name="Rokas A."/>
            <person name="Rosa C.A."/>
            <person name="Scheuner C."/>
            <person name="Sibirny A.A."/>
            <person name="Slot J.C."/>
            <person name="Stielow J.B."/>
            <person name="Sun H."/>
            <person name="Kurtzman C.P."/>
            <person name="Blackwell M."/>
            <person name="Grigoriev I.V."/>
            <person name="Jeffries T.W."/>
        </authorList>
    </citation>
    <scope>NUCLEOTIDE SEQUENCE [LARGE SCALE GENOMIC DNA]</scope>
    <source>
        <strain evidence="10">ATCC 58044 / CBS 1984 / NCYC 433 / NRRL Y-366-8</strain>
    </source>
</reference>
<accession>A0A1E3P348</accession>
<keyword evidence="4 8" id="KW-0560">Oxidoreductase</keyword>
<dbReference type="AlphaFoldDB" id="A0A1E3P348"/>
<dbReference type="InterPro" id="IPR029760">
    <property type="entry name" value="GPX_CS"/>
</dbReference>
<dbReference type="PIRSF" id="PIRSF000303">
    <property type="entry name" value="Glutathion_perox"/>
    <property type="match status" value="1"/>
</dbReference>
<evidence type="ECO:0000313" key="10">
    <source>
        <dbReference type="Proteomes" id="UP000094112"/>
    </source>
</evidence>
<dbReference type="GO" id="GO:0047066">
    <property type="term" value="F:phospholipid-hydroperoxide glutathione peroxidase activity"/>
    <property type="evidence" value="ECO:0007669"/>
    <property type="project" value="EnsemblFungi"/>
</dbReference>
<dbReference type="GO" id="GO:0005782">
    <property type="term" value="C:peroxisomal matrix"/>
    <property type="evidence" value="ECO:0007669"/>
    <property type="project" value="EnsemblFungi"/>
</dbReference>
<gene>
    <name evidence="9" type="ORF">WICANDRAFT_83810</name>
</gene>
<dbReference type="GeneID" id="30202847"/>
<dbReference type="PANTHER" id="PTHR11592">
    <property type="entry name" value="GLUTATHIONE PEROXIDASE"/>
    <property type="match status" value="1"/>
</dbReference>